<evidence type="ECO:0000313" key="2">
    <source>
        <dbReference type="Proteomes" id="UP000586042"/>
    </source>
</evidence>
<dbReference type="EMBL" id="JABWGN010000005">
    <property type="protein sequence ID" value="NUW32445.1"/>
    <property type="molecule type" value="Genomic_DNA"/>
</dbReference>
<protein>
    <submittedName>
        <fullName evidence="1">Uncharacterized protein</fullName>
    </submittedName>
</protein>
<name>A0A7Y6I676_9ACTN</name>
<accession>A0A7Y6I676</accession>
<gene>
    <name evidence="1" type="ORF">HTZ77_13540</name>
</gene>
<dbReference type="Proteomes" id="UP000586042">
    <property type="component" value="Unassembled WGS sequence"/>
</dbReference>
<dbReference type="RefSeq" id="WP_175589900.1">
    <property type="nucleotide sequence ID" value="NZ_JABWGN010000005.1"/>
</dbReference>
<keyword evidence="2" id="KW-1185">Reference proteome</keyword>
<dbReference type="AlphaFoldDB" id="A0A7Y6I676"/>
<evidence type="ECO:0000313" key="1">
    <source>
        <dbReference type="EMBL" id="NUW32445.1"/>
    </source>
</evidence>
<comment type="caution">
    <text evidence="1">The sequence shown here is derived from an EMBL/GenBank/DDBJ whole genome shotgun (WGS) entry which is preliminary data.</text>
</comment>
<organism evidence="1 2">
    <name type="scientific">Nonomuraea montanisoli</name>
    <dbReference type="NCBI Taxonomy" id="2741721"/>
    <lineage>
        <taxon>Bacteria</taxon>
        <taxon>Bacillati</taxon>
        <taxon>Actinomycetota</taxon>
        <taxon>Actinomycetes</taxon>
        <taxon>Streptosporangiales</taxon>
        <taxon>Streptosporangiaceae</taxon>
        <taxon>Nonomuraea</taxon>
    </lineage>
</organism>
<reference evidence="1 2" key="1">
    <citation type="submission" date="2020-06" db="EMBL/GenBank/DDBJ databases">
        <title>Nonomuraea sp. SMC257, a novel actinomycete isolated from soil.</title>
        <authorList>
            <person name="Chanama M."/>
        </authorList>
    </citation>
    <scope>NUCLEOTIDE SEQUENCE [LARGE SCALE GENOMIC DNA]</scope>
    <source>
        <strain evidence="1 2">SMC257</strain>
    </source>
</reference>
<sequence length="305" mass="33777">MMHVREPDWAYVARSLVKVLAVTAALFLAFSAADRMLWVFMDSDDERMVRLYGTAARIANPDKRLTHGYGDGRWLLKKSYTLLGEPRRAGPSEGETEYEIAENLFGTIQAPFLDGPSGSLADAIGSVDAELGVDEALTERVRKTIDELPQTLDAVAVVEFAHSMTTERLVAFNRRHRVCGGADVSYMYSPSYYDDSSEPASLNAVVWNRGMTEDDTQAGLTYQCETEPWAALTEFRRWVGLLDEGDDLSAFELDYGWLTGAAKEGVVYGLVVDRWKLAELGKLLDDPEVRTVHLADVAFDLGGMG</sequence>
<proteinExistence type="predicted"/>